<feature type="domain" description="Tyr recombinase" evidence="12">
    <location>
        <begin position="109"/>
        <end position="293"/>
    </location>
</feature>
<evidence type="ECO:0000256" key="10">
    <source>
        <dbReference type="HAMAP-Rule" id="MF_01808"/>
    </source>
</evidence>
<keyword evidence="4 10" id="KW-0132">Cell division</keyword>
<dbReference type="Gene3D" id="1.10.150.130">
    <property type="match status" value="1"/>
</dbReference>
<name>A0ABS5LF01_9BACI</name>
<dbReference type="InterPro" id="IPR011931">
    <property type="entry name" value="Recomb_XerC"/>
</dbReference>
<dbReference type="EMBL" id="JAGVRK010000001">
    <property type="protein sequence ID" value="MBS2968974.1"/>
    <property type="molecule type" value="Genomic_DNA"/>
</dbReference>
<proteinExistence type="inferred from homology"/>
<dbReference type="InterPro" id="IPR044068">
    <property type="entry name" value="CB"/>
</dbReference>
<keyword evidence="15" id="KW-1185">Reference proteome</keyword>
<evidence type="ECO:0000256" key="7">
    <source>
        <dbReference type="ARBA" id="ARBA00023125"/>
    </source>
</evidence>
<dbReference type="PROSITE" id="PS51898">
    <property type="entry name" value="TYR_RECOMBINASE"/>
    <property type="match status" value="1"/>
</dbReference>
<comment type="function">
    <text evidence="10">Site-specific tyrosine recombinase, which acts by catalyzing the cutting and rejoining of the recombining DNA molecules. The XerC-XerD complex is essential to convert dimers of the bacterial chromosome into monomers to permit their segregation at cell division. It also contributes to the segregational stability of plasmids.</text>
</comment>
<keyword evidence="3 10" id="KW-0963">Cytoplasm</keyword>
<evidence type="ECO:0000256" key="8">
    <source>
        <dbReference type="ARBA" id="ARBA00023172"/>
    </source>
</evidence>
<feature type="active site" evidence="10">
    <location>
        <position position="248"/>
    </location>
</feature>
<dbReference type="HAMAP" id="MF_01808">
    <property type="entry name" value="Recomb_XerC_XerD"/>
    <property type="match status" value="1"/>
</dbReference>
<comment type="caution">
    <text evidence="14">The sequence shown here is derived from an EMBL/GenBank/DDBJ whole genome shotgun (WGS) entry which is preliminary data.</text>
</comment>
<dbReference type="Gene3D" id="1.10.443.10">
    <property type="entry name" value="Intergrase catalytic core"/>
    <property type="match status" value="1"/>
</dbReference>
<keyword evidence="8 10" id="KW-0233">DNA recombination</keyword>
<dbReference type="InterPro" id="IPR010998">
    <property type="entry name" value="Integrase_recombinase_N"/>
</dbReference>
<keyword evidence="5 10" id="KW-0159">Chromosome partition</keyword>
<comment type="similarity">
    <text evidence="2 10">Belongs to the 'phage' integrase family. XerC subfamily.</text>
</comment>
<evidence type="ECO:0000256" key="6">
    <source>
        <dbReference type="ARBA" id="ARBA00022908"/>
    </source>
</evidence>
<feature type="active site" description="O-(3'-phospho-DNA)-tyrosine intermediate" evidence="10">
    <location>
        <position position="280"/>
    </location>
</feature>
<dbReference type="InterPro" id="IPR023009">
    <property type="entry name" value="Tyrosine_recombinase_XerC/XerD"/>
</dbReference>
<reference evidence="14 15" key="1">
    <citation type="submission" date="2021-04" db="EMBL/GenBank/DDBJ databases">
        <title>Metabacillus sp. strain KIGAM252 whole genome sequence.</title>
        <authorList>
            <person name="Seo M.-J."/>
            <person name="Cho E.-S."/>
            <person name="Hwang C.Y."/>
            <person name="Yoon D.J."/>
        </authorList>
    </citation>
    <scope>NUCLEOTIDE SEQUENCE [LARGE SCALE GENOMIC DNA]</scope>
    <source>
        <strain evidence="14 15">KIGAM252</strain>
    </source>
</reference>
<dbReference type="Pfam" id="PF00589">
    <property type="entry name" value="Phage_integrase"/>
    <property type="match status" value="1"/>
</dbReference>
<feature type="active site" evidence="10">
    <location>
        <position position="149"/>
    </location>
</feature>
<dbReference type="PANTHER" id="PTHR30349:SF77">
    <property type="entry name" value="TYROSINE RECOMBINASE XERC"/>
    <property type="match status" value="1"/>
</dbReference>
<organism evidence="14 15">
    <name type="scientific">Metabacillus flavus</name>
    <dbReference type="NCBI Taxonomy" id="2823519"/>
    <lineage>
        <taxon>Bacteria</taxon>
        <taxon>Bacillati</taxon>
        <taxon>Bacillota</taxon>
        <taxon>Bacilli</taxon>
        <taxon>Bacillales</taxon>
        <taxon>Bacillaceae</taxon>
        <taxon>Metabacillus</taxon>
    </lineage>
</organism>
<feature type="active site" evidence="10">
    <location>
        <position position="271"/>
    </location>
</feature>
<evidence type="ECO:0000256" key="5">
    <source>
        <dbReference type="ARBA" id="ARBA00022829"/>
    </source>
</evidence>
<dbReference type="InterPro" id="IPR011010">
    <property type="entry name" value="DNA_brk_join_enz"/>
</dbReference>
<evidence type="ECO:0000256" key="3">
    <source>
        <dbReference type="ARBA" id="ARBA00022490"/>
    </source>
</evidence>
<dbReference type="InterPro" id="IPR013762">
    <property type="entry name" value="Integrase-like_cat_sf"/>
</dbReference>
<dbReference type="Proteomes" id="UP000682403">
    <property type="component" value="Unassembled WGS sequence"/>
</dbReference>
<dbReference type="InterPro" id="IPR002104">
    <property type="entry name" value="Integrase_catalytic"/>
</dbReference>
<dbReference type="Pfam" id="PF02899">
    <property type="entry name" value="Phage_int_SAM_1"/>
    <property type="match status" value="1"/>
</dbReference>
<accession>A0ABS5LF01</accession>
<evidence type="ECO:0000256" key="9">
    <source>
        <dbReference type="ARBA" id="ARBA00023306"/>
    </source>
</evidence>
<feature type="domain" description="Core-binding (CB)" evidence="13">
    <location>
        <begin position="2"/>
        <end position="88"/>
    </location>
</feature>
<evidence type="ECO:0000259" key="13">
    <source>
        <dbReference type="PROSITE" id="PS51900"/>
    </source>
</evidence>
<dbReference type="NCBIfam" id="TIGR02224">
    <property type="entry name" value="recomb_XerC"/>
    <property type="match status" value="1"/>
</dbReference>
<feature type="active site" evidence="10">
    <location>
        <position position="245"/>
    </location>
</feature>
<gene>
    <name evidence="10 14" type="primary">xerC</name>
    <name evidence="14" type="ORF">J9317_09400</name>
</gene>
<keyword evidence="6 10" id="KW-0229">DNA integration</keyword>
<comment type="subunit">
    <text evidence="10">Forms a cyclic heterotetrameric complex composed of two molecules of XerC and two molecules of XerD.</text>
</comment>
<comment type="subcellular location">
    <subcellularLocation>
        <location evidence="1 10">Cytoplasm</location>
    </subcellularLocation>
</comment>
<evidence type="ECO:0000256" key="4">
    <source>
        <dbReference type="ARBA" id="ARBA00022618"/>
    </source>
</evidence>
<dbReference type="NCBIfam" id="NF001399">
    <property type="entry name" value="PRK00283.1"/>
    <property type="match status" value="1"/>
</dbReference>
<dbReference type="CDD" id="cd00798">
    <property type="entry name" value="INT_XerDC_C"/>
    <property type="match status" value="1"/>
</dbReference>
<dbReference type="InterPro" id="IPR050090">
    <property type="entry name" value="Tyrosine_recombinase_XerCD"/>
</dbReference>
<sequence>MDIVKKSLILFVEYLQIEKNYSQYTIVNYSANIEEFALFMQEEGIAGLDLVTYQDIRLYLTKLHKMKLARRTISKKISSLRSFYKFLNREKMLNDNPFALVSLPKKEGRIPAFLYEKELELLFTVSDLSTPLGQRNQALLEMLYGTGMRVSECAGLKKQDADLFMGTVLVNGKGNKQRYVPFGSYAQDALELYLKDGREQLIHKAAPHDAIFVNNRGNPLKAGGIRHILNELVKKSAANLHIHPHMFRHTFATHLLNEGADLRSVQELLGHSHLSSTQIYTHVSKDQLKKTYMSHHPRA</sequence>
<evidence type="ECO:0000256" key="2">
    <source>
        <dbReference type="ARBA" id="ARBA00006657"/>
    </source>
</evidence>
<dbReference type="InterPro" id="IPR004107">
    <property type="entry name" value="Integrase_SAM-like_N"/>
</dbReference>
<dbReference type="PROSITE" id="PS51900">
    <property type="entry name" value="CB"/>
    <property type="match status" value="1"/>
</dbReference>
<dbReference type="RefSeq" id="WP_211558089.1">
    <property type="nucleotide sequence ID" value="NZ_JAGVRK010000001.1"/>
</dbReference>
<dbReference type="SUPFAM" id="SSF56349">
    <property type="entry name" value="DNA breaking-rejoining enzymes"/>
    <property type="match status" value="1"/>
</dbReference>
<evidence type="ECO:0000256" key="1">
    <source>
        <dbReference type="ARBA" id="ARBA00004496"/>
    </source>
</evidence>
<keyword evidence="7 10" id="KW-0238">DNA-binding</keyword>
<evidence type="ECO:0000256" key="11">
    <source>
        <dbReference type="NCBIfam" id="TIGR02224"/>
    </source>
</evidence>
<evidence type="ECO:0000313" key="15">
    <source>
        <dbReference type="Proteomes" id="UP000682403"/>
    </source>
</evidence>
<evidence type="ECO:0000259" key="12">
    <source>
        <dbReference type="PROSITE" id="PS51898"/>
    </source>
</evidence>
<dbReference type="PANTHER" id="PTHR30349">
    <property type="entry name" value="PHAGE INTEGRASE-RELATED"/>
    <property type="match status" value="1"/>
</dbReference>
<feature type="active site" evidence="10">
    <location>
        <position position="173"/>
    </location>
</feature>
<keyword evidence="9 10" id="KW-0131">Cell cycle</keyword>
<protein>
    <recommendedName>
        <fullName evidence="10 11">Tyrosine recombinase XerC</fullName>
    </recommendedName>
</protein>
<evidence type="ECO:0000313" key="14">
    <source>
        <dbReference type="EMBL" id="MBS2968974.1"/>
    </source>
</evidence>